<evidence type="ECO:0000256" key="1">
    <source>
        <dbReference type="SAM" id="Phobius"/>
    </source>
</evidence>
<keyword evidence="1" id="KW-0472">Membrane</keyword>
<dbReference type="AlphaFoldDB" id="A0A1J5HG99"/>
<gene>
    <name evidence="2" type="ORF">AUK04_03175</name>
</gene>
<feature type="transmembrane region" description="Helical" evidence="1">
    <location>
        <begin position="117"/>
        <end position="148"/>
    </location>
</feature>
<comment type="caution">
    <text evidence="2">The sequence shown here is derived from an EMBL/GenBank/DDBJ whole genome shotgun (WGS) entry which is preliminary data.</text>
</comment>
<feature type="transmembrane region" description="Helical" evidence="1">
    <location>
        <begin position="391"/>
        <end position="411"/>
    </location>
</feature>
<dbReference type="EMBL" id="MNZM01000078">
    <property type="protein sequence ID" value="OIP83628.1"/>
    <property type="molecule type" value="Genomic_DNA"/>
</dbReference>
<feature type="transmembrane region" description="Helical" evidence="1">
    <location>
        <begin position="14"/>
        <end position="37"/>
    </location>
</feature>
<reference evidence="2 3" key="1">
    <citation type="journal article" date="2016" name="Environ. Microbiol.">
        <title>Genomic resolution of a cold subsurface aquifer community provides metabolic insights for novel microbes adapted to high CO concentrations.</title>
        <authorList>
            <person name="Probst A.J."/>
            <person name="Castelle C.J."/>
            <person name="Singh A."/>
            <person name="Brown C.T."/>
            <person name="Anantharaman K."/>
            <person name="Sharon I."/>
            <person name="Hug L.A."/>
            <person name="Burstein D."/>
            <person name="Emerson J.B."/>
            <person name="Thomas B.C."/>
            <person name="Banfield J.F."/>
        </authorList>
    </citation>
    <scope>NUCLEOTIDE SEQUENCE [LARGE SCALE GENOMIC DNA]</scope>
    <source>
        <strain evidence="2">CG2_30_33_16</strain>
    </source>
</reference>
<accession>A0A1J5HG99</accession>
<proteinExistence type="predicted"/>
<feature type="transmembrane region" description="Helical" evidence="1">
    <location>
        <begin position="58"/>
        <end position="78"/>
    </location>
</feature>
<dbReference type="Proteomes" id="UP000183758">
    <property type="component" value="Unassembled WGS sequence"/>
</dbReference>
<organism evidence="2 3">
    <name type="scientific">Candidatus Roizmanbacteria bacterium CG2_30_33_16</name>
    <dbReference type="NCBI Taxonomy" id="1805340"/>
    <lineage>
        <taxon>Bacteria</taxon>
        <taxon>Candidatus Roizmaniibacteriota</taxon>
    </lineage>
</organism>
<keyword evidence="1" id="KW-1133">Transmembrane helix</keyword>
<evidence type="ECO:0000313" key="3">
    <source>
        <dbReference type="Proteomes" id="UP000183758"/>
    </source>
</evidence>
<feature type="transmembrane region" description="Helical" evidence="1">
    <location>
        <begin position="208"/>
        <end position="229"/>
    </location>
</feature>
<feature type="transmembrane region" description="Helical" evidence="1">
    <location>
        <begin position="307"/>
        <end position="330"/>
    </location>
</feature>
<sequence>MKDSFLNFLKRNHLLLNVIGVYLLTLIIIFPLFRFVLNPDGISYINIAKKYLSGNVNFAVNGYWSPLFSWLLLPFLALNIEALLATKILSIIIGIFLLIAVNKLLISQKITDIWRAWALFTLIPLLVMFTLIVVTPDLLLCVMLINYLNSLLDKTFTKYRDQALTVGWFGALAYLTKAYALLFFLVHFTVSIWIIYRRYKLATRKRFILSQWLIGMFIFIVISGSWSFIISKKYHRLTFSTAGEFNRQLSAKGVITYPKHIVGLIEPLDKLSTSYWDDPSNIQLVNPSKHISIADVLYRLKLIYHNFLKILGFINSLSIFALTIIIFSIFIYSRRIYIRKHIMLFMVLIYPLFYLLIITEERHLWSMFVLILVLAAGLLNYWQYHNKLSKLLILFTGFIVFISFQYLPWMVRHMKKPGNELVILSQQLNRLDINKKRIASLGNNPDSLYLAYYSNNIYLGELGLNFTKNEIIKEINNLKINYLWIWEDAINIFNFSDKYQVVFNIKTPRLIIYKVQ</sequence>
<evidence type="ECO:0008006" key="4">
    <source>
        <dbReference type="Google" id="ProtNLM"/>
    </source>
</evidence>
<protein>
    <recommendedName>
        <fullName evidence="4">Glycosyltransferase RgtA/B/C/D-like domain-containing protein</fullName>
    </recommendedName>
</protein>
<keyword evidence="1" id="KW-0812">Transmembrane</keyword>
<feature type="transmembrane region" description="Helical" evidence="1">
    <location>
        <begin position="364"/>
        <end position="382"/>
    </location>
</feature>
<feature type="transmembrane region" description="Helical" evidence="1">
    <location>
        <begin position="342"/>
        <end position="358"/>
    </location>
</feature>
<evidence type="ECO:0000313" key="2">
    <source>
        <dbReference type="EMBL" id="OIP83628.1"/>
    </source>
</evidence>
<name>A0A1J5HG99_9BACT</name>
<feature type="transmembrane region" description="Helical" evidence="1">
    <location>
        <begin position="168"/>
        <end position="196"/>
    </location>
</feature>
<feature type="transmembrane region" description="Helical" evidence="1">
    <location>
        <begin position="84"/>
        <end position="105"/>
    </location>
</feature>